<keyword evidence="17" id="KW-1267">Proteomics identification</keyword>
<dbReference type="Bgee" id="ENSRNOG00000032439">
    <property type="expression patterns" value="Expressed in thymus and 17 other cell types or tissues"/>
</dbReference>
<dbReference type="Proteomes" id="UP000002494">
    <property type="component" value="Chromosome 10"/>
</dbReference>
<evidence type="ECO:0000256" key="5">
    <source>
        <dbReference type="ARBA" id="ARBA00022980"/>
    </source>
</evidence>
<evidence type="ECO:0000256" key="4">
    <source>
        <dbReference type="ARBA" id="ARBA00022843"/>
    </source>
</evidence>
<dbReference type="GO" id="GO:0005694">
    <property type="term" value="C:chromosome"/>
    <property type="evidence" value="ECO:0000266"/>
    <property type="project" value="RGD"/>
</dbReference>
<comment type="subcellular location">
    <subcellularLocation>
        <location evidence="1">Nucleus</location>
        <location evidence="1">Nucleolus</location>
    </subcellularLocation>
</comment>
<dbReference type="GO" id="GO:0005829">
    <property type="term" value="C:cytosol"/>
    <property type="evidence" value="ECO:0000266"/>
    <property type="project" value="RGD"/>
</dbReference>
<dbReference type="eggNOG" id="KOG1685">
    <property type="taxonomic scope" value="Eukaryota"/>
</dbReference>
<evidence type="ECO:0000256" key="7">
    <source>
        <dbReference type="ARBA" id="ARBA00023054"/>
    </source>
</evidence>
<evidence type="ECO:0000313" key="16">
    <source>
        <dbReference type="RGD" id="1359295"/>
    </source>
</evidence>
<dbReference type="InterPro" id="IPR050257">
    <property type="entry name" value="eL8/uL1-like"/>
</dbReference>
<dbReference type="GO" id="GO:0003730">
    <property type="term" value="F:mRNA 3'-UTR binding"/>
    <property type="evidence" value="ECO:0000266"/>
    <property type="project" value="RGD"/>
</dbReference>
<dbReference type="GO" id="GO:0005730">
    <property type="term" value="C:nucleolus"/>
    <property type="evidence" value="ECO:0000266"/>
    <property type="project" value="RGD"/>
</dbReference>
<reference evidence="13" key="1">
    <citation type="submission" date="2003-05" db="EMBL/GenBank/DDBJ databases">
        <title>Liver regeneration after PH.</title>
        <authorList>
            <person name="Xu C.S."/>
            <person name="Li W.Q."/>
            <person name="Li Y.C."/>
            <person name="Han H.P."/>
            <person name="Wang G.P."/>
            <person name="Chai L.Q."/>
            <person name="Yuan J.Y."/>
            <person name="Yang K.J."/>
            <person name="Yan H.M."/>
            <person name="Chang C.F."/>
            <person name="Zhao L.F."/>
            <person name="Ma H."/>
            <person name="Wang L."/>
            <person name="Wang S.F."/>
            <person name="Shi J.B."/>
            <person name="Rahman S."/>
            <person name="Wang Q.N."/>
            <person name="Zhang J.B."/>
        </authorList>
    </citation>
    <scope>NUCLEOTIDE SEQUENCE</scope>
    <source>
        <strain evidence="13">Sprague-Dawley</strain>
    </source>
</reference>
<name>Q7TQ86_RAT</name>
<dbReference type="OrthoDB" id="10251727at2759"/>
<dbReference type="UCSC" id="RGD:1359295">
    <property type="organism name" value="rat"/>
</dbReference>
<dbReference type="GO" id="GO:0042981">
    <property type="term" value="P:regulation of apoptotic process"/>
    <property type="evidence" value="ECO:0000266"/>
    <property type="project" value="RGD"/>
</dbReference>
<dbReference type="SUPFAM" id="SSF56808">
    <property type="entry name" value="Ribosomal protein L1"/>
    <property type="match status" value="1"/>
</dbReference>
<dbReference type="EMBL" id="AY310144">
    <property type="protein sequence ID" value="AAP78752.1"/>
    <property type="molecule type" value="mRNA"/>
</dbReference>
<keyword evidence="2" id="KW-1017">Isopeptide bond</keyword>
<dbReference type="Gene3D" id="3.30.1330.30">
    <property type="match status" value="2"/>
</dbReference>
<reference evidence="14" key="3">
    <citation type="submission" date="2025-05" db="UniProtKB">
        <authorList>
            <consortium name="Ensembl"/>
        </authorList>
    </citation>
    <scope>IDENTIFICATION</scope>
    <source>
        <strain evidence="14">Brown Norway</strain>
    </source>
</reference>
<dbReference type="GeneTree" id="ENSGT00440000038603"/>
<dbReference type="FunFam" id="3.40.50.790:FF:000004">
    <property type="entry name" value="Ribosomal L1 domain-containing 1-like 1"/>
    <property type="match status" value="1"/>
</dbReference>
<dbReference type="GO" id="GO:0005840">
    <property type="term" value="C:ribosome"/>
    <property type="evidence" value="ECO:0007669"/>
    <property type="project" value="UniProtKB-KW"/>
</dbReference>
<organism evidence="13">
    <name type="scientific">Rattus norvegicus</name>
    <name type="common">Rat</name>
    <dbReference type="NCBI Taxonomy" id="10116"/>
    <lineage>
        <taxon>Eukaryota</taxon>
        <taxon>Metazoa</taxon>
        <taxon>Chordata</taxon>
        <taxon>Craniata</taxon>
        <taxon>Vertebrata</taxon>
        <taxon>Euteleostomi</taxon>
        <taxon>Mammalia</taxon>
        <taxon>Eutheria</taxon>
        <taxon>Euarchontoglires</taxon>
        <taxon>Glires</taxon>
        <taxon>Rodentia</taxon>
        <taxon>Myomorpha</taxon>
        <taxon>Muroidea</taxon>
        <taxon>Muridae</taxon>
        <taxon>Murinae</taxon>
        <taxon>Rattus</taxon>
    </lineage>
</organism>
<dbReference type="GO" id="GO:2000772">
    <property type="term" value="P:regulation of cellular senescence"/>
    <property type="evidence" value="ECO:0000266"/>
    <property type="project" value="RGD"/>
</dbReference>
<dbReference type="PhosphoSitePlus" id="Q7TQ86"/>
<dbReference type="PRINTS" id="PR00882">
    <property type="entry name" value="RIBOSOMALL7A"/>
</dbReference>
<evidence type="ECO:0007829" key="17">
    <source>
        <dbReference type="PeptideAtlas" id="Q7TQ86"/>
    </source>
</evidence>
<dbReference type="PaxDb" id="10116-ENSRNOP00000042092"/>
<dbReference type="AlphaFoldDB" id="Q7TQ86"/>
<keyword evidence="4" id="KW-0832">Ubl conjugation</keyword>
<evidence type="ECO:0000313" key="15">
    <source>
        <dbReference type="Proteomes" id="UP000002494"/>
    </source>
</evidence>
<dbReference type="InterPro" id="IPR023674">
    <property type="entry name" value="Ribosomal_uL1-like"/>
</dbReference>
<keyword evidence="5" id="KW-0687">Ribonucleoprotein</keyword>
<dbReference type="InterPro" id="IPR028364">
    <property type="entry name" value="Ribosomal_uL1/biogenesis"/>
</dbReference>
<feature type="compositionally biased region" description="Polar residues" evidence="12">
    <location>
        <begin position="239"/>
        <end position="248"/>
    </location>
</feature>
<dbReference type="HOGENOM" id="CLU_504278_0_0_1"/>
<evidence type="ECO:0000256" key="11">
    <source>
        <dbReference type="ARBA" id="ARBA00070787"/>
    </source>
</evidence>
<dbReference type="AGR" id="RGD:1359295"/>
<dbReference type="GO" id="GO:0005929">
    <property type="term" value="C:cilium"/>
    <property type="evidence" value="ECO:0000266"/>
    <property type="project" value="RGD"/>
</dbReference>
<dbReference type="Pfam" id="PF00687">
    <property type="entry name" value="Ribosomal_L1"/>
    <property type="match status" value="1"/>
</dbReference>
<evidence type="ECO:0000313" key="13">
    <source>
        <dbReference type="EMBL" id="AAP78752.1"/>
    </source>
</evidence>
<evidence type="ECO:0000256" key="12">
    <source>
        <dbReference type="SAM" id="MobiDB-lite"/>
    </source>
</evidence>
<evidence type="ECO:0000256" key="3">
    <source>
        <dbReference type="ARBA" id="ARBA00022553"/>
    </source>
</evidence>
<dbReference type="GO" id="GO:0048027">
    <property type="term" value="F:mRNA 5'-UTR binding"/>
    <property type="evidence" value="ECO:0000266"/>
    <property type="project" value="RGD"/>
</dbReference>
<keyword evidence="15" id="KW-1185">Reference proteome</keyword>
<reference evidence="14 15" key="2">
    <citation type="journal article" date="2004" name="Nature">
        <title>Genome sequence of the Brown Norway rat yields insights into mammalian evolution.</title>
        <authorList>
            <consortium name="Rat Genome Sequencing Project Consortium"/>
            <person name="Gibbs R.A."/>
            <person name="Weinstock G.M."/>
            <person name="Metzker M.L."/>
            <person name="Muzny D.M."/>
            <person name="Sodergren E.J."/>
            <person name="Scherer S."/>
            <person name="Scott G."/>
            <person name="Steffen D."/>
            <person name="Worley K.C."/>
            <person name="Burch P.E."/>
            <person name="Okwuonu G."/>
            <person name="Hines S."/>
            <person name="Lewis L."/>
            <person name="Deramo C."/>
            <person name="Delgado O."/>
            <person name="Dugan-Rocha S."/>
            <person name="Miner G."/>
            <person name="Morgan M."/>
            <person name="Hawes A."/>
            <person name="Gill R."/>
            <person name="Holt R.A."/>
            <person name="Adams M.D."/>
            <person name="Amanatides P.G."/>
            <person name="Baden-Tillson H."/>
            <person name="Barnstead M."/>
            <person name="Chin S."/>
            <person name="Evans C.A."/>
            <person name="Ferriera S."/>
            <person name="Fosler C."/>
            <person name="Glodek A."/>
            <person name="Gu Z."/>
            <person name="Jennings D."/>
            <person name="Kraft C.L."/>
            <person name="Nguyen T."/>
            <person name="Pfannkoch C.M."/>
            <person name="Sitter C."/>
            <person name="Sutton G.G."/>
            <person name="Venter J.C."/>
            <person name="Woodage T."/>
            <person name="Smith D."/>
            <person name="Lee H.-M."/>
            <person name="Gustafson E."/>
            <person name="Cahill P."/>
            <person name="Kana A."/>
            <person name="Doucette-Stamm L."/>
            <person name="Weinstock K."/>
            <person name="Fechtel K."/>
            <person name="Weiss R.B."/>
            <person name="Dunn D.M."/>
            <person name="Green E.D."/>
            <person name="Blakesley R.W."/>
            <person name="Bouffard G.G."/>
            <person name="De Jong P.J."/>
            <person name="Osoegawa K."/>
            <person name="Zhu B."/>
            <person name="Marra M."/>
            <person name="Schein J."/>
            <person name="Bosdet I."/>
            <person name="Fjell C."/>
            <person name="Jones S."/>
            <person name="Krzywinski M."/>
            <person name="Mathewson C."/>
            <person name="Siddiqui A."/>
            <person name="Wye N."/>
            <person name="McPherson J."/>
            <person name="Zhao S."/>
            <person name="Fraser C.M."/>
            <person name="Shetty J."/>
            <person name="Shatsman S."/>
            <person name="Geer K."/>
            <person name="Chen Y."/>
            <person name="Abramzon S."/>
            <person name="Nierman W.C."/>
            <person name="Havlak P.H."/>
            <person name="Chen R."/>
            <person name="Durbin K.J."/>
            <person name="Egan A."/>
            <person name="Ren Y."/>
            <person name="Song X.-Z."/>
            <person name="Li B."/>
            <person name="Liu Y."/>
            <person name="Qin X."/>
            <person name="Cawley S."/>
            <person name="Cooney A.J."/>
            <person name="D'Souza L.M."/>
            <person name="Martin K."/>
            <person name="Wu J.Q."/>
            <person name="Gonzalez-Garay M.L."/>
            <person name="Jackson A.R."/>
            <person name="Kalafus K.J."/>
            <person name="McLeod M.P."/>
            <person name="Milosavljevic A."/>
            <person name="Virk D."/>
            <person name="Volkov A."/>
            <person name="Wheeler D.A."/>
            <person name="Zhang Z."/>
            <person name="Bailey J.A."/>
            <person name="Eichler E.E."/>
            <person name="Tuzun E."/>
            <person name="Birney E."/>
            <person name="Mongin E."/>
            <person name="Ureta-Vidal A."/>
            <person name="Woodwark C."/>
            <person name="Zdobnov E."/>
            <person name="Bork P."/>
            <person name="Suyama M."/>
            <person name="Torrents D."/>
            <person name="Alexandersson M."/>
            <person name="Trask B.J."/>
            <person name="Young J.M."/>
            <person name="Huang H."/>
            <person name="Wang H."/>
            <person name="Xing H."/>
            <person name="Daniels S."/>
            <person name="Gietzen D."/>
            <person name="Schmidt J."/>
            <person name="Stevens K."/>
            <person name="Vitt U."/>
            <person name="Wingrove J."/>
            <person name="Camara F."/>
            <person name="Mar Alba M."/>
            <person name="Abril J.F."/>
            <person name="Guigo R."/>
            <person name="Smit A."/>
            <person name="Dubchak I."/>
            <person name="Rubin E.M."/>
            <person name="Couronne O."/>
            <person name="Poliakov A."/>
            <person name="Huebner N."/>
            <person name="Ganten D."/>
            <person name="Goesele C."/>
            <person name="Hummel O."/>
            <person name="Kreitler T."/>
            <person name="Lee Y.-A."/>
            <person name="Monti J."/>
            <person name="Schulz H."/>
            <person name="Zimdahl H."/>
            <person name="Himmelbauer H."/>
            <person name="Lehrach H."/>
            <person name="Jacob H.J."/>
            <person name="Bromberg S."/>
            <person name="Gullings-Handley J."/>
            <person name="Jensen-Seaman M.I."/>
            <person name="Kwitek A.E."/>
            <person name="Lazar J."/>
            <person name="Pasko D."/>
            <person name="Tonellato P.J."/>
            <person name="Twigger S."/>
            <person name="Ponting C.P."/>
            <person name="Duarte J.M."/>
            <person name="Rice S."/>
            <person name="Goodstadt L."/>
            <person name="Beatson S.A."/>
            <person name="Emes R.D."/>
            <person name="Winter E.E."/>
            <person name="Webber C."/>
            <person name="Brandt P."/>
            <person name="Nyakatura G."/>
            <person name="Adetobi M."/>
            <person name="Chiaromonte F."/>
            <person name="Elnitski L."/>
            <person name="Eswara P."/>
            <person name="Hardison R.C."/>
            <person name="Hou M."/>
            <person name="Kolbe D."/>
            <person name="Makova K."/>
            <person name="Miller W."/>
            <person name="Nekrutenko A."/>
            <person name="Riemer C."/>
            <person name="Schwartz S."/>
            <person name="Taylor J."/>
            <person name="Yang S."/>
            <person name="Zhang Y."/>
            <person name="Lindpaintner K."/>
            <person name="Andrews T.D."/>
            <person name="Caccamo M."/>
            <person name="Clamp M."/>
            <person name="Clarke L."/>
            <person name="Curwen V."/>
            <person name="Durbin R.M."/>
            <person name="Eyras E."/>
            <person name="Searle S.M."/>
            <person name="Cooper G.M."/>
            <person name="Batzoglou S."/>
            <person name="Brudno M."/>
            <person name="Sidow A."/>
            <person name="Stone E.A."/>
            <person name="Payseur B.A."/>
            <person name="Bourque G."/>
            <person name="Lopez-Otin C."/>
            <person name="Puente X.S."/>
            <person name="Chakrabarti K."/>
            <person name="Chatterji S."/>
            <person name="Dewey C."/>
            <person name="Pachter L."/>
            <person name="Bray N."/>
            <person name="Yap V.B."/>
            <person name="Caspi A."/>
            <person name="Tesler G."/>
            <person name="Pevzner P.A."/>
            <person name="Haussler D."/>
            <person name="Roskin K.M."/>
            <person name="Baertsch R."/>
            <person name="Clawson H."/>
            <person name="Furey T.S."/>
            <person name="Hinrichs A.S."/>
            <person name="Karolchik D."/>
            <person name="Kent W.J."/>
            <person name="Rosenbloom K.R."/>
            <person name="Trumbower H."/>
            <person name="Weirauch M."/>
            <person name="Cooper D.N."/>
            <person name="Stenson P.D."/>
            <person name="Ma B."/>
            <person name="Brent M."/>
            <person name="Arumugam M."/>
            <person name="Shteynberg D."/>
            <person name="Copley R.R."/>
            <person name="Taylor M.S."/>
            <person name="Riethman H."/>
            <person name="Mudunuri U."/>
            <person name="Peterson J."/>
            <person name="Guyer M."/>
            <person name="Felsenfeld A."/>
            <person name="Old S."/>
            <person name="Mockrin S."/>
            <person name="Collins F.S."/>
        </authorList>
    </citation>
    <scope>NUCLEOTIDE SEQUENCE [LARGE SCALE GENOMIC DNA]</scope>
    <source>
        <strain evidence="14 15">Brown Norway</strain>
    </source>
</reference>
<evidence type="ECO:0000256" key="8">
    <source>
        <dbReference type="ARBA" id="ARBA00023242"/>
    </source>
</evidence>
<proteinExistence type="evidence at protein level"/>
<evidence type="ECO:0000256" key="10">
    <source>
        <dbReference type="ARBA" id="ARBA00061550"/>
    </source>
</evidence>
<dbReference type="eggNOG" id="KOG3166">
    <property type="taxonomic scope" value="Eukaryota"/>
</dbReference>
<evidence type="ECO:0000313" key="14">
    <source>
        <dbReference type="Ensembl" id="ENSRNOP00000077646.1"/>
    </source>
</evidence>
<dbReference type="STRING" id="10116.ENSRNOP00000042092"/>
<dbReference type="PANTHER" id="PTHR23105">
    <property type="entry name" value="RIBOSOMAL PROTEIN L7AE FAMILY MEMBER"/>
    <property type="match status" value="1"/>
</dbReference>
<dbReference type="Ensembl" id="ENSRNOT00000098018.2">
    <property type="protein sequence ID" value="ENSRNOP00000077646.1"/>
    <property type="gene ID" value="ENSRNOG00000069630.2"/>
</dbReference>
<dbReference type="RGD" id="1359295">
    <property type="gene designation" value="Rsl1d1"/>
</dbReference>
<dbReference type="InterPro" id="IPR001921">
    <property type="entry name" value="Ribosomal_eL8_euk"/>
</dbReference>
<dbReference type="CDD" id="cd00403">
    <property type="entry name" value="Ribosomal_L1"/>
    <property type="match status" value="1"/>
</dbReference>
<feature type="region of interest" description="Disordered" evidence="12">
    <location>
        <begin position="208"/>
        <end position="364"/>
    </location>
</feature>
<keyword evidence="8" id="KW-0539">Nucleus</keyword>
<evidence type="ECO:0000256" key="1">
    <source>
        <dbReference type="ARBA" id="ARBA00004604"/>
    </source>
</evidence>
<accession>Q7TQ86</accession>
<comment type="function">
    <text evidence="9">Regulates cellular senescence through inhibition of PTEN translation. Acts as a pro-apoptotic regulator in response to DNA damage.</text>
</comment>
<keyword evidence="7" id="KW-0175">Coiled coil</keyword>
<feature type="compositionally biased region" description="Basic residues" evidence="12">
    <location>
        <begin position="216"/>
        <end position="225"/>
    </location>
</feature>
<keyword evidence="6" id="KW-0007">Acetylation</keyword>
<dbReference type="InterPro" id="IPR029064">
    <property type="entry name" value="Ribosomal_eL30-like_sf"/>
</dbReference>
<gene>
    <name evidence="14 16" type="primary">Rsl1d1</name>
</gene>
<keyword evidence="3" id="KW-0597">Phosphoprotein</keyword>
<protein>
    <recommendedName>
        <fullName evidence="11">Ribosomal L1 domain-containing protein 1</fullName>
    </recommendedName>
</protein>
<sequence length="540" mass="60963">MEEDPQVIGINVAELRLRMVVKLSCRSGVLDNEYQQAFPAAKQPLEELRAERSLPHSILSESSEVCLFTKDECDSPEQTEGFYKKLLKKHGVNTISQIIPFKTLKTEYKAYEAKLRLLGSFDVFIADERIRRHLPTHIGRHFYQRKKVPVSVNLLAKNLSKEINRTITGTVLNISKRGSCSTIRIGHTGMEIQHIIENILTVSEMLSEKLPEEPKKRRKHEKQKLKKESKMLKKKSKKATSLLTQGGLVSSAPAKGPGAQKKRTSKASTQPKVTEEYEETIPQLVPIGETPDKENMKMQENITGKKSPKSKSDPRTPQAKQDAQRKEAQGEEGGPGPHCGQETRGQKGGQSFEKRPKNFGIEQDIQPKRDLTRFVKWSCYIRLQRQRAILYKGSKYLLSSTSSPRPWTGRQRLSCLSLPTSIGQRQSRRRSKGCWPVLRRKLLAKGTSQLRDHLSSTKRPPVLQAGVNTVTTSVENQKAQLVVEDKGALAKLVEAIRTNYNDRYDEIRRHWGGNVLGPKSVARIAKLEKAKAKELTTKLG</sequence>
<dbReference type="GO" id="GO:0003723">
    <property type="term" value="F:RNA binding"/>
    <property type="evidence" value="ECO:0000318"/>
    <property type="project" value="GO_Central"/>
</dbReference>
<evidence type="ECO:0000256" key="9">
    <source>
        <dbReference type="ARBA" id="ARBA00054167"/>
    </source>
</evidence>
<evidence type="ECO:0000256" key="6">
    <source>
        <dbReference type="ARBA" id="ARBA00022990"/>
    </source>
</evidence>
<dbReference type="Gene3D" id="3.40.50.790">
    <property type="match status" value="1"/>
</dbReference>
<dbReference type="SMR" id="Q7TQ86"/>
<dbReference type="GO" id="GO:0032880">
    <property type="term" value="P:regulation of protein localization"/>
    <property type="evidence" value="ECO:0000266"/>
    <property type="project" value="RGD"/>
</dbReference>
<dbReference type="InterPro" id="IPR016095">
    <property type="entry name" value="Ribosomal_uL1_3-a/b-sand"/>
</dbReference>
<keyword evidence="5" id="KW-0689">Ribosomal protein</keyword>
<evidence type="ECO:0000256" key="2">
    <source>
        <dbReference type="ARBA" id="ARBA00022499"/>
    </source>
</evidence>
<comment type="similarity">
    <text evidence="10">Belongs to the universal ribosomal protein uL1 family. Highly divergent.</text>
</comment>